<comment type="subcellular location">
    <subcellularLocation>
        <location evidence="3">Secreted</location>
    </subcellularLocation>
</comment>
<dbReference type="Proteomes" id="UP000006640">
    <property type="component" value="Chromosome"/>
</dbReference>
<dbReference type="InterPro" id="IPR000772">
    <property type="entry name" value="Ricin_B_lectin"/>
</dbReference>
<comment type="cofactor">
    <cofactor evidence="2">
        <name>Ca(2+)</name>
        <dbReference type="ChEBI" id="CHEBI:29108"/>
    </cofactor>
</comment>
<dbReference type="InterPro" id="IPR035992">
    <property type="entry name" value="Ricin_B-like_lectins"/>
</dbReference>
<keyword evidence="14" id="KW-1185">Reference proteome</keyword>
<dbReference type="Gene3D" id="2.80.10.50">
    <property type="match status" value="2"/>
</dbReference>
<dbReference type="AlphaFoldDB" id="D6Y6H1"/>
<evidence type="ECO:0000256" key="2">
    <source>
        <dbReference type="ARBA" id="ARBA00001913"/>
    </source>
</evidence>
<evidence type="ECO:0000256" key="10">
    <source>
        <dbReference type="SAM" id="MobiDB-lite"/>
    </source>
</evidence>
<evidence type="ECO:0000256" key="11">
    <source>
        <dbReference type="SAM" id="SignalP"/>
    </source>
</evidence>
<dbReference type="GO" id="GO:0005576">
    <property type="term" value="C:extracellular region"/>
    <property type="evidence" value="ECO:0007669"/>
    <property type="project" value="UniProtKB-SubCell"/>
</dbReference>
<protein>
    <recommendedName>
        <fullName evidence="5">pectate lyase</fullName>
        <ecNumber evidence="5">4.2.2.2</ecNumber>
    </recommendedName>
</protein>
<dbReference type="InterPro" id="IPR012334">
    <property type="entry name" value="Pectin_lyas_fold"/>
</dbReference>
<dbReference type="RefSeq" id="WP_013131076.1">
    <property type="nucleotide sequence ID" value="NC_014165.1"/>
</dbReference>
<evidence type="ECO:0000256" key="1">
    <source>
        <dbReference type="ARBA" id="ARBA00000695"/>
    </source>
</evidence>
<dbReference type="Pfam" id="PF03211">
    <property type="entry name" value="Pectate_lyase"/>
    <property type="match status" value="1"/>
</dbReference>
<proteinExistence type="inferred from homology"/>
<evidence type="ECO:0000256" key="6">
    <source>
        <dbReference type="ARBA" id="ARBA00022525"/>
    </source>
</evidence>
<keyword evidence="8" id="KW-0106">Calcium</keyword>
<dbReference type="GO" id="GO:0045490">
    <property type="term" value="P:pectin catabolic process"/>
    <property type="evidence" value="ECO:0007669"/>
    <property type="project" value="TreeGrafter"/>
</dbReference>
<evidence type="ECO:0000256" key="8">
    <source>
        <dbReference type="ARBA" id="ARBA00022837"/>
    </source>
</evidence>
<keyword evidence="7 11" id="KW-0732">Signal</keyword>
<dbReference type="KEGG" id="tbi:Tbis_0819"/>
<sequence length="427" mass="44701">MRRRQRTGAGIIGVTALALGMATAVAGPAHAAEPEPGAYWLVNSASELCLAVAGARTEDGVQLVQERCDGAAHQTWRLEHDKDGFRMVAAHSGKCAGVKDAATSAGKAVQQERCTGAASQTWRFVPVAGGSAYQVVNVHSGKCLNVKDSSTAVGAVVQQNSCDSVASKAWLIKQGAVPLPSPTIPTAGPTTPPPWEPPATDWPAPTGQVAVNSTINVSGTFDGGMRRYYGTGDLGDGGQSEGQDPIFKLADGAVLKNVILGAPAADGIHCTGSCTLQNVWWEDVGEDAATFKGTSASQTMVIDGGAARAASDKVFQHNGPGTMYIRNFRVEDFGKLYRSCGNCSKQYDRHVVIENVTAVYPGKSLAGINVNYGDTARFSNITIVGDSNRKIIICQKYQGTTKGEPKEIGSGADGVNCVYSASDITYR</sequence>
<evidence type="ECO:0000259" key="12">
    <source>
        <dbReference type="SMART" id="SM00458"/>
    </source>
</evidence>
<comment type="similarity">
    <text evidence="4">Belongs to the polysaccharide lyase 3 family.</text>
</comment>
<comment type="catalytic activity">
    <reaction evidence="1">
        <text>Eliminative cleavage of (1-&gt;4)-alpha-D-galacturonan to give oligosaccharides with 4-deoxy-alpha-D-galact-4-enuronosyl groups at their non-reducing ends.</text>
        <dbReference type="EC" id="4.2.2.2"/>
    </reaction>
</comment>
<dbReference type="SUPFAM" id="SSF50370">
    <property type="entry name" value="Ricin B-like lectins"/>
    <property type="match status" value="1"/>
</dbReference>
<evidence type="ECO:0000313" key="13">
    <source>
        <dbReference type="EMBL" id="ADG87543.1"/>
    </source>
</evidence>
<evidence type="ECO:0000256" key="3">
    <source>
        <dbReference type="ARBA" id="ARBA00004613"/>
    </source>
</evidence>
<feature type="signal peptide" evidence="11">
    <location>
        <begin position="1"/>
        <end position="31"/>
    </location>
</feature>
<dbReference type="CAZy" id="PL3">
    <property type="family name" value="Polysaccharide Lyase Family 3"/>
</dbReference>
<dbReference type="SMART" id="SM00458">
    <property type="entry name" value="RICIN"/>
    <property type="match status" value="1"/>
</dbReference>
<evidence type="ECO:0000313" key="14">
    <source>
        <dbReference type="Proteomes" id="UP000006640"/>
    </source>
</evidence>
<dbReference type="PANTHER" id="PTHR33407:SF9">
    <property type="entry name" value="PECTATE LYASE F-RELATED"/>
    <property type="match status" value="1"/>
</dbReference>
<organism evidence="13 14">
    <name type="scientific">Thermobispora bispora (strain ATCC 19993 / DSM 43833 / CBS 139.67 / JCM 10125 / KCTC 9307 / NBRC 14880 / R51)</name>
    <dbReference type="NCBI Taxonomy" id="469371"/>
    <lineage>
        <taxon>Bacteria</taxon>
        <taxon>Bacillati</taxon>
        <taxon>Actinomycetota</taxon>
        <taxon>Actinomycetes</taxon>
        <taxon>Streptosporangiales</taxon>
        <taxon>Streptosporangiaceae</taxon>
        <taxon>Thermobispora</taxon>
    </lineage>
</organism>
<dbReference type="InterPro" id="IPR004898">
    <property type="entry name" value="Pectate_lyase_PlyH/PlyE-like"/>
</dbReference>
<dbReference type="CAZy" id="CBM13">
    <property type="family name" value="Carbohydrate-Binding Module Family 13"/>
</dbReference>
<evidence type="ECO:0000256" key="5">
    <source>
        <dbReference type="ARBA" id="ARBA00012272"/>
    </source>
</evidence>
<dbReference type="Gene3D" id="2.160.20.10">
    <property type="entry name" value="Single-stranded right-handed beta-helix, Pectin lyase-like"/>
    <property type="match status" value="1"/>
</dbReference>
<accession>D6Y6H1</accession>
<evidence type="ECO:0000256" key="9">
    <source>
        <dbReference type="ARBA" id="ARBA00023239"/>
    </source>
</evidence>
<dbReference type="EC" id="4.2.2.2" evidence="5"/>
<dbReference type="eggNOG" id="COG5297">
    <property type="taxonomic scope" value="Bacteria"/>
</dbReference>
<reference evidence="13 14" key="1">
    <citation type="submission" date="2010-01" db="EMBL/GenBank/DDBJ databases">
        <title>The complete genome of Thermobispora bispora DSM 43833.</title>
        <authorList>
            <consortium name="US DOE Joint Genome Institute (JGI-PGF)"/>
            <person name="Lucas S."/>
            <person name="Copeland A."/>
            <person name="Lapidus A."/>
            <person name="Glavina del Rio T."/>
            <person name="Dalin E."/>
            <person name="Tice H."/>
            <person name="Bruce D."/>
            <person name="Goodwin L."/>
            <person name="Pitluck S."/>
            <person name="Kyrpides N."/>
            <person name="Mavromatis K."/>
            <person name="Ivanova N."/>
            <person name="Mikhailova N."/>
            <person name="Chertkov O."/>
            <person name="Brettin T."/>
            <person name="Detter J.C."/>
            <person name="Han C."/>
            <person name="Larimer F."/>
            <person name="Land M."/>
            <person name="Hauser L."/>
            <person name="Markowitz V."/>
            <person name="Cheng J.-F."/>
            <person name="Hugenholtz P."/>
            <person name="Woyke T."/>
            <person name="Wu D."/>
            <person name="Jando M."/>
            <person name="Schneider S."/>
            <person name="Klenk H.-P."/>
            <person name="Eisen J.A."/>
        </authorList>
    </citation>
    <scope>NUCLEOTIDE SEQUENCE [LARGE SCALE GENOMIC DNA]</scope>
    <source>
        <strain evidence="14">ATCC 19993 / DSM 43833 / CBS 139.67 / JCM 10125 / KCTC 9307 / NBRC 14880 / R51</strain>
    </source>
</reference>
<dbReference type="STRING" id="469371.Tbis_0819"/>
<evidence type="ECO:0000256" key="7">
    <source>
        <dbReference type="ARBA" id="ARBA00022729"/>
    </source>
</evidence>
<keyword evidence="6" id="KW-0964">Secreted</keyword>
<dbReference type="CDD" id="cd00161">
    <property type="entry name" value="beta-trefoil_Ricin-like"/>
    <property type="match status" value="1"/>
</dbReference>
<name>D6Y6H1_THEBD</name>
<dbReference type="SUPFAM" id="SSF51126">
    <property type="entry name" value="Pectin lyase-like"/>
    <property type="match status" value="1"/>
</dbReference>
<evidence type="ECO:0000256" key="4">
    <source>
        <dbReference type="ARBA" id="ARBA00006463"/>
    </source>
</evidence>
<dbReference type="Pfam" id="PF14200">
    <property type="entry name" value="RicinB_lectin_2"/>
    <property type="match status" value="1"/>
</dbReference>
<dbReference type="PROSITE" id="PS50231">
    <property type="entry name" value="RICIN_B_LECTIN"/>
    <property type="match status" value="1"/>
</dbReference>
<dbReference type="HOGENOM" id="CLU_044863_2_0_11"/>
<feature type="region of interest" description="Disordered" evidence="10">
    <location>
        <begin position="181"/>
        <end position="206"/>
    </location>
</feature>
<dbReference type="InterPro" id="IPR011050">
    <property type="entry name" value="Pectin_lyase_fold/virulence"/>
</dbReference>
<feature type="chain" id="PRO_5003091041" description="pectate lyase" evidence="11">
    <location>
        <begin position="32"/>
        <end position="427"/>
    </location>
</feature>
<dbReference type="PANTHER" id="PTHR33407">
    <property type="entry name" value="PECTATE LYASE F-RELATED"/>
    <property type="match status" value="1"/>
</dbReference>
<dbReference type="GO" id="GO:0030570">
    <property type="term" value="F:pectate lyase activity"/>
    <property type="evidence" value="ECO:0007669"/>
    <property type="project" value="UniProtKB-EC"/>
</dbReference>
<dbReference type="EMBL" id="CP001874">
    <property type="protein sequence ID" value="ADG87543.1"/>
    <property type="molecule type" value="Genomic_DNA"/>
</dbReference>
<keyword evidence="9 13" id="KW-0456">Lyase</keyword>
<gene>
    <name evidence="13" type="ordered locus">Tbis_0819</name>
</gene>
<feature type="domain" description="Ricin B lectin" evidence="12">
    <location>
        <begin position="37"/>
        <end position="173"/>
    </location>
</feature>
<dbReference type="eggNOG" id="COG3866">
    <property type="taxonomic scope" value="Bacteria"/>
</dbReference>